<dbReference type="Proteomes" id="UP000093962">
    <property type="component" value="Unassembled WGS sequence"/>
</dbReference>
<dbReference type="SUPFAM" id="SSF88723">
    <property type="entry name" value="PIN domain-like"/>
    <property type="match status" value="1"/>
</dbReference>
<evidence type="ECO:0000256" key="6">
    <source>
        <dbReference type="HAMAP-Rule" id="MF_00265"/>
    </source>
</evidence>
<dbReference type="HAMAP" id="MF_00265">
    <property type="entry name" value="VapC_Nob1"/>
    <property type="match status" value="1"/>
</dbReference>
<evidence type="ECO:0000313" key="8">
    <source>
        <dbReference type="EMBL" id="OBA89831.1"/>
    </source>
</evidence>
<protein>
    <recommendedName>
        <fullName evidence="6">Ribonuclease VapC</fullName>
        <shortName evidence="6">RNase VapC</shortName>
        <ecNumber evidence="6">3.1.-.-</ecNumber>
    </recommendedName>
    <alternativeName>
        <fullName evidence="6">Toxin VapC</fullName>
    </alternativeName>
</protein>
<dbReference type="InterPro" id="IPR002716">
    <property type="entry name" value="PIN_dom"/>
</dbReference>
<dbReference type="InterPro" id="IPR029060">
    <property type="entry name" value="PIN-like_dom_sf"/>
</dbReference>
<gene>
    <name evidence="6" type="primary">vapC</name>
    <name evidence="8" type="ORF">A5642_14270</name>
</gene>
<dbReference type="Gene3D" id="3.40.50.1010">
    <property type="entry name" value="5'-nuclease"/>
    <property type="match status" value="1"/>
</dbReference>
<comment type="cofactor">
    <cofactor evidence="6">
        <name>Mg(2+)</name>
        <dbReference type="ChEBI" id="CHEBI:18420"/>
    </cofactor>
</comment>
<comment type="function">
    <text evidence="6">Toxic component of a toxin-antitoxin (TA) system. An RNase.</text>
</comment>
<evidence type="ECO:0000256" key="1">
    <source>
        <dbReference type="ARBA" id="ARBA00022649"/>
    </source>
</evidence>
<keyword evidence="6" id="KW-0800">Toxin</keyword>
<dbReference type="EMBL" id="LZSF01000067">
    <property type="protein sequence ID" value="OBA89831.1"/>
    <property type="molecule type" value="Genomic_DNA"/>
</dbReference>
<feature type="binding site" evidence="6">
    <location>
        <position position="89"/>
    </location>
    <ligand>
        <name>Mg(2+)</name>
        <dbReference type="ChEBI" id="CHEBI:18420"/>
    </ligand>
</feature>
<dbReference type="GO" id="GO:0016787">
    <property type="term" value="F:hydrolase activity"/>
    <property type="evidence" value="ECO:0007669"/>
    <property type="project" value="UniProtKB-KW"/>
</dbReference>
<evidence type="ECO:0000256" key="4">
    <source>
        <dbReference type="ARBA" id="ARBA00022801"/>
    </source>
</evidence>
<accession>A0A1A0MXQ1</accession>
<keyword evidence="5 6" id="KW-0460">Magnesium</keyword>
<dbReference type="GO" id="GO:0090729">
    <property type="term" value="F:toxin activity"/>
    <property type="evidence" value="ECO:0007669"/>
    <property type="project" value="UniProtKB-KW"/>
</dbReference>
<dbReference type="CDD" id="cd09874">
    <property type="entry name" value="PIN_MT3492-like"/>
    <property type="match status" value="1"/>
</dbReference>
<dbReference type="RefSeq" id="WP_064858093.1">
    <property type="nucleotide sequence ID" value="NZ_LZSF01000067.1"/>
</dbReference>
<reference evidence="8 9" key="1">
    <citation type="submission" date="2016-06" db="EMBL/GenBank/DDBJ databases">
        <authorList>
            <person name="Kjaerup R.B."/>
            <person name="Dalgaard T.S."/>
            <person name="Juul-Madsen H.R."/>
        </authorList>
    </citation>
    <scope>NUCLEOTIDE SEQUENCE [LARGE SCALE GENOMIC DNA]</scope>
    <source>
        <strain evidence="8 9">1199456.5</strain>
    </source>
</reference>
<dbReference type="AlphaFoldDB" id="A0A1A0MXQ1"/>
<keyword evidence="2 6" id="KW-0540">Nuclease</keyword>
<feature type="domain" description="PIN" evidence="7">
    <location>
        <begin position="4"/>
        <end position="116"/>
    </location>
</feature>
<evidence type="ECO:0000256" key="5">
    <source>
        <dbReference type="ARBA" id="ARBA00022842"/>
    </source>
</evidence>
<keyword evidence="4 6" id="KW-0378">Hydrolase</keyword>
<evidence type="ECO:0000313" key="9">
    <source>
        <dbReference type="Proteomes" id="UP000093962"/>
    </source>
</evidence>
<dbReference type="GO" id="GO:0000287">
    <property type="term" value="F:magnesium ion binding"/>
    <property type="evidence" value="ECO:0007669"/>
    <property type="project" value="UniProtKB-UniRule"/>
</dbReference>
<organism evidence="8 9">
    <name type="scientific">Mycolicibacterium mucogenicum</name>
    <name type="common">Mycobacterium mucogenicum</name>
    <dbReference type="NCBI Taxonomy" id="56689"/>
    <lineage>
        <taxon>Bacteria</taxon>
        <taxon>Bacillati</taxon>
        <taxon>Actinomycetota</taxon>
        <taxon>Actinomycetes</taxon>
        <taxon>Mycobacteriales</taxon>
        <taxon>Mycobacteriaceae</taxon>
        <taxon>Mycolicibacterium</taxon>
    </lineage>
</organism>
<evidence type="ECO:0000256" key="2">
    <source>
        <dbReference type="ARBA" id="ARBA00022722"/>
    </source>
</evidence>
<dbReference type="Pfam" id="PF01850">
    <property type="entry name" value="PIN"/>
    <property type="match status" value="1"/>
</dbReference>
<proteinExistence type="inferred from homology"/>
<dbReference type="InterPro" id="IPR022907">
    <property type="entry name" value="VapC_family"/>
</dbReference>
<name>A0A1A0MXQ1_MYCMU</name>
<evidence type="ECO:0000259" key="7">
    <source>
        <dbReference type="Pfam" id="PF01850"/>
    </source>
</evidence>
<sequence>MTRYYLDTSVAVYAIEGHRRAVAWFDAATEQHEVVSSRILQTELTRVLRRQQRPVLERDYLLDKIATAPLSESVLTTAESITEHVKTLDAIHLATALSLGSGTVMVSHDAGVLRVAAALGLRTVDPVAET</sequence>
<dbReference type="GO" id="GO:0004540">
    <property type="term" value="F:RNA nuclease activity"/>
    <property type="evidence" value="ECO:0007669"/>
    <property type="project" value="InterPro"/>
</dbReference>
<evidence type="ECO:0000256" key="3">
    <source>
        <dbReference type="ARBA" id="ARBA00022723"/>
    </source>
</evidence>
<comment type="caution">
    <text evidence="8">The sequence shown here is derived from an EMBL/GenBank/DDBJ whole genome shotgun (WGS) entry which is preliminary data.</text>
</comment>
<keyword evidence="1 6" id="KW-1277">Toxin-antitoxin system</keyword>
<feature type="binding site" evidence="6">
    <location>
        <position position="7"/>
    </location>
    <ligand>
        <name>Mg(2+)</name>
        <dbReference type="ChEBI" id="CHEBI:18420"/>
    </ligand>
</feature>
<keyword evidence="3 6" id="KW-0479">Metal-binding</keyword>
<dbReference type="EC" id="3.1.-.-" evidence="6"/>
<dbReference type="OrthoDB" id="4750219at2"/>
<comment type="similarity">
    <text evidence="6">Belongs to the PINc/VapC protein family.</text>
</comment>